<reference evidence="2 3" key="1">
    <citation type="submission" date="2019-02" db="EMBL/GenBank/DDBJ databases">
        <title>Deep-cultivation of Planctomycetes and their phenomic and genomic characterization uncovers novel biology.</title>
        <authorList>
            <person name="Wiegand S."/>
            <person name="Jogler M."/>
            <person name="Boedeker C."/>
            <person name="Pinto D."/>
            <person name="Vollmers J."/>
            <person name="Rivas-Marin E."/>
            <person name="Kohn T."/>
            <person name="Peeters S.H."/>
            <person name="Heuer A."/>
            <person name="Rast P."/>
            <person name="Oberbeckmann S."/>
            <person name="Bunk B."/>
            <person name="Jeske O."/>
            <person name="Meyerdierks A."/>
            <person name="Storesund J.E."/>
            <person name="Kallscheuer N."/>
            <person name="Luecker S."/>
            <person name="Lage O.M."/>
            <person name="Pohl T."/>
            <person name="Merkel B.J."/>
            <person name="Hornburger P."/>
            <person name="Mueller R.-W."/>
            <person name="Bruemmer F."/>
            <person name="Labrenz M."/>
            <person name="Spormann A.M."/>
            <person name="Op den Camp H."/>
            <person name="Overmann J."/>
            <person name="Amann R."/>
            <person name="Jetten M.S.M."/>
            <person name="Mascher T."/>
            <person name="Medema M.H."/>
            <person name="Devos D.P."/>
            <person name="Kaster A.-K."/>
            <person name="Ovreas L."/>
            <person name="Rohde M."/>
            <person name="Galperin M.Y."/>
            <person name="Jogler C."/>
        </authorList>
    </citation>
    <scope>NUCLEOTIDE SEQUENCE [LARGE SCALE GENOMIC DNA]</scope>
    <source>
        <strain evidence="2 3">K23_9</strain>
    </source>
</reference>
<dbReference type="Gene3D" id="3.30.70.100">
    <property type="match status" value="1"/>
</dbReference>
<dbReference type="SMART" id="SM01034">
    <property type="entry name" value="BLUF"/>
    <property type="match status" value="1"/>
</dbReference>
<name>A0A517NYI2_9BACT</name>
<protein>
    <submittedName>
        <fullName evidence="2">Blue light-and temperature-regulated antirepressor YcgF</fullName>
    </submittedName>
</protein>
<organism evidence="2 3">
    <name type="scientific">Stieleria marina</name>
    <dbReference type="NCBI Taxonomy" id="1930275"/>
    <lineage>
        <taxon>Bacteria</taxon>
        <taxon>Pseudomonadati</taxon>
        <taxon>Planctomycetota</taxon>
        <taxon>Planctomycetia</taxon>
        <taxon>Pirellulales</taxon>
        <taxon>Pirellulaceae</taxon>
        <taxon>Stieleria</taxon>
    </lineage>
</organism>
<sequence>MSADDTKKKLVQLVYASASTVSFSDEQLDKLLEYARQNNSSLDVTGMLLFVDGTFFQVLEGDPDTVHALYDKIQLDQRHNNVLMLAERNIEERNFGQWSMGFVRSQKEIAELPGFIDFFSDADDQKNFIDLHGDSKRIDKILEGFRRGRWRREADPINK</sequence>
<dbReference type="GO" id="GO:0071949">
    <property type="term" value="F:FAD binding"/>
    <property type="evidence" value="ECO:0007669"/>
    <property type="project" value="InterPro"/>
</dbReference>
<dbReference type="Proteomes" id="UP000319817">
    <property type="component" value="Chromosome"/>
</dbReference>
<evidence type="ECO:0000313" key="3">
    <source>
        <dbReference type="Proteomes" id="UP000319817"/>
    </source>
</evidence>
<dbReference type="RefSeq" id="WP_419189184.1">
    <property type="nucleotide sequence ID" value="NZ_CP036526.1"/>
</dbReference>
<dbReference type="GO" id="GO:0009882">
    <property type="term" value="F:blue light photoreceptor activity"/>
    <property type="evidence" value="ECO:0007669"/>
    <property type="project" value="InterPro"/>
</dbReference>
<dbReference type="InterPro" id="IPR007024">
    <property type="entry name" value="BLUF_domain"/>
</dbReference>
<feature type="domain" description="BLUF" evidence="1">
    <location>
        <begin position="10"/>
        <end position="101"/>
    </location>
</feature>
<gene>
    <name evidence="2" type="primary">ycgF</name>
    <name evidence="2" type="ORF">K239x_41870</name>
</gene>
<proteinExistence type="predicted"/>
<dbReference type="EMBL" id="CP036526">
    <property type="protein sequence ID" value="QDT12178.1"/>
    <property type="molecule type" value="Genomic_DNA"/>
</dbReference>
<evidence type="ECO:0000259" key="1">
    <source>
        <dbReference type="PROSITE" id="PS50925"/>
    </source>
</evidence>
<dbReference type="Pfam" id="PF04940">
    <property type="entry name" value="BLUF"/>
    <property type="match status" value="1"/>
</dbReference>
<dbReference type="SUPFAM" id="SSF54975">
    <property type="entry name" value="Acylphosphatase/BLUF domain-like"/>
    <property type="match status" value="1"/>
</dbReference>
<keyword evidence="3" id="KW-1185">Reference proteome</keyword>
<evidence type="ECO:0000313" key="2">
    <source>
        <dbReference type="EMBL" id="QDT12178.1"/>
    </source>
</evidence>
<dbReference type="InterPro" id="IPR036046">
    <property type="entry name" value="Acylphosphatase-like_dom_sf"/>
</dbReference>
<dbReference type="AlphaFoldDB" id="A0A517NYI2"/>
<accession>A0A517NYI2</accession>
<dbReference type="PROSITE" id="PS50925">
    <property type="entry name" value="BLUF"/>
    <property type="match status" value="1"/>
</dbReference>